<dbReference type="SUPFAM" id="SSF56672">
    <property type="entry name" value="DNA/RNA polymerases"/>
    <property type="match status" value="1"/>
</dbReference>
<feature type="domain" description="Reverse transcriptase Ty1/copia-type" evidence="2">
    <location>
        <begin position="181"/>
        <end position="377"/>
    </location>
</feature>
<accession>A0ABD2ZDX1</accession>
<sequence>MESAQMAFMAIGDDEVLNITNNAKWFIDSGCSRHMTSDASLFTNLTSKNSGKVTFGDNNKAKSIGIGDVDAGILKELEKLVIHEDHQETTSSIDVNNHQIDDEKNEDAQNDLPKAWRFISSHPQDLIIGDLSDGVTTHSHKPLNCNCALLSHIEPKHIDVALSDESWVNAMQDELSQFEKNNVWTLVERPSSHPVIGTKWVFRNKLNDKGEIIRNKARLVAKGYVQEEGIDFDETFAPVARLESIRMFLAFACFNNLKLFQMDVKSAFLNGFIDQEVFVEQPPGFENKNLPNYVFKLSKALYGLKQAPRAWYDRLSGFLIENGFKRGIVDTTLFTKIDLKGLLIVQIYVDDIIFGATNESLCKDFSQLMQEEFEMSMTG</sequence>
<evidence type="ECO:0000313" key="4">
    <source>
        <dbReference type="EMBL" id="KAL3516505.1"/>
    </source>
</evidence>
<dbReference type="Pfam" id="PF22936">
    <property type="entry name" value="Pol_BBD"/>
    <property type="match status" value="1"/>
</dbReference>
<evidence type="ECO:0000259" key="2">
    <source>
        <dbReference type="Pfam" id="PF07727"/>
    </source>
</evidence>
<gene>
    <name evidence="4" type="ORF">ACH5RR_023407</name>
</gene>
<keyword evidence="1" id="KW-0645">Protease</keyword>
<dbReference type="EMBL" id="JBJUIK010000010">
    <property type="protein sequence ID" value="KAL3516505.1"/>
    <property type="molecule type" value="Genomic_DNA"/>
</dbReference>
<dbReference type="Proteomes" id="UP001630127">
    <property type="component" value="Unassembled WGS sequence"/>
</dbReference>
<dbReference type="Pfam" id="PF07727">
    <property type="entry name" value="RVT_2"/>
    <property type="match status" value="1"/>
</dbReference>
<dbReference type="GO" id="GO:0004190">
    <property type="term" value="F:aspartic-type endopeptidase activity"/>
    <property type="evidence" value="ECO:0007669"/>
    <property type="project" value="UniProtKB-KW"/>
</dbReference>
<comment type="caution">
    <text evidence="4">The sequence shown here is derived from an EMBL/GenBank/DDBJ whole genome shotgun (WGS) entry which is preliminary data.</text>
</comment>
<proteinExistence type="predicted"/>
<dbReference type="InterPro" id="IPR013103">
    <property type="entry name" value="RVT_2"/>
</dbReference>
<keyword evidence="1" id="KW-0378">Hydrolase</keyword>
<evidence type="ECO:0000259" key="3">
    <source>
        <dbReference type="Pfam" id="PF22936"/>
    </source>
</evidence>
<keyword evidence="1" id="KW-0064">Aspartyl protease</keyword>
<dbReference type="InterPro" id="IPR054722">
    <property type="entry name" value="PolX-like_BBD"/>
</dbReference>
<protein>
    <recommendedName>
        <fullName evidence="6">Reverse transcriptase Ty1/copia-type domain-containing protein</fullName>
    </recommendedName>
</protein>
<keyword evidence="5" id="KW-1185">Reference proteome</keyword>
<evidence type="ECO:0000313" key="5">
    <source>
        <dbReference type="Proteomes" id="UP001630127"/>
    </source>
</evidence>
<dbReference type="AlphaFoldDB" id="A0ABD2ZDX1"/>
<organism evidence="4 5">
    <name type="scientific">Cinchona calisaya</name>
    <dbReference type="NCBI Taxonomy" id="153742"/>
    <lineage>
        <taxon>Eukaryota</taxon>
        <taxon>Viridiplantae</taxon>
        <taxon>Streptophyta</taxon>
        <taxon>Embryophyta</taxon>
        <taxon>Tracheophyta</taxon>
        <taxon>Spermatophyta</taxon>
        <taxon>Magnoliopsida</taxon>
        <taxon>eudicotyledons</taxon>
        <taxon>Gunneridae</taxon>
        <taxon>Pentapetalae</taxon>
        <taxon>asterids</taxon>
        <taxon>lamiids</taxon>
        <taxon>Gentianales</taxon>
        <taxon>Rubiaceae</taxon>
        <taxon>Cinchonoideae</taxon>
        <taxon>Cinchoneae</taxon>
        <taxon>Cinchona</taxon>
    </lineage>
</organism>
<reference evidence="4 5" key="1">
    <citation type="submission" date="2024-11" db="EMBL/GenBank/DDBJ databases">
        <title>A near-complete genome assembly of Cinchona calisaya.</title>
        <authorList>
            <person name="Lian D.C."/>
            <person name="Zhao X.W."/>
            <person name="Wei L."/>
        </authorList>
    </citation>
    <scope>NUCLEOTIDE SEQUENCE [LARGE SCALE GENOMIC DNA]</scope>
    <source>
        <tissue evidence="4">Nenye</tissue>
    </source>
</reference>
<evidence type="ECO:0000256" key="1">
    <source>
        <dbReference type="ARBA" id="ARBA00022750"/>
    </source>
</evidence>
<feature type="domain" description="Retrovirus-related Pol polyprotein from transposon TNT 1-94-like beta-barrel" evidence="3">
    <location>
        <begin position="25"/>
        <end position="83"/>
    </location>
</feature>
<name>A0ABD2ZDX1_9GENT</name>
<dbReference type="InterPro" id="IPR043502">
    <property type="entry name" value="DNA/RNA_pol_sf"/>
</dbReference>
<evidence type="ECO:0008006" key="6">
    <source>
        <dbReference type="Google" id="ProtNLM"/>
    </source>
</evidence>